<dbReference type="OrthoDB" id="2121828at2759"/>
<evidence type="ECO:0000256" key="7">
    <source>
        <dbReference type="ARBA" id="ARBA00022723"/>
    </source>
</evidence>
<feature type="chain" id="PRO_5022964225" description="laccase" evidence="12">
    <location>
        <begin position="22"/>
        <end position="497"/>
    </location>
</feature>
<comment type="similarity">
    <text evidence="4">Belongs to the multicopper oxidase family.</text>
</comment>
<gene>
    <name evidence="16" type="ORF">OE88DRAFT_1648982</name>
</gene>
<dbReference type="STRING" id="5364.A0A5C3MWH1"/>
<keyword evidence="7" id="KW-0479">Metal-binding</keyword>
<dbReference type="InterPro" id="IPR045087">
    <property type="entry name" value="Cu-oxidase_fam"/>
</dbReference>
<comment type="subcellular location">
    <subcellularLocation>
        <location evidence="3">Secreted</location>
    </subcellularLocation>
</comment>
<dbReference type="PANTHER" id="PTHR11709:SF394">
    <property type="entry name" value="FI03373P-RELATED"/>
    <property type="match status" value="1"/>
</dbReference>
<keyword evidence="10" id="KW-1015">Disulfide bond</keyword>
<dbReference type="Pfam" id="PF07731">
    <property type="entry name" value="Cu-oxidase_2"/>
    <property type="match status" value="1"/>
</dbReference>
<keyword evidence="17" id="KW-1185">Reference proteome</keyword>
<evidence type="ECO:0000256" key="2">
    <source>
        <dbReference type="ARBA" id="ARBA00001935"/>
    </source>
</evidence>
<dbReference type="SMR" id="A0A5C3MWH1"/>
<dbReference type="InterPro" id="IPR033138">
    <property type="entry name" value="Cu_oxidase_CS"/>
</dbReference>
<accession>A0A5C3MWH1</accession>
<feature type="domain" description="Plastocyanin-like" evidence="13">
    <location>
        <begin position="187"/>
        <end position="279"/>
    </location>
</feature>
<dbReference type="SUPFAM" id="SSF49503">
    <property type="entry name" value="Cupredoxins"/>
    <property type="match status" value="3"/>
</dbReference>
<dbReference type="CDD" id="cd13856">
    <property type="entry name" value="CuRO_1_Tv-LCC_like"/>
    <property type="match status" value="1"/>
</dbReference>
<evidence type="ECO:0000256" key="1">
    <source>
        <dbReference type="ARBA" id="ARBA00000349"/>
    </source>
</evidence>
<feature type="domain" description="Plastocyanin-like" evidence="14">
    <location>
        <begin position="347"/>
        <end position="456"/>
    </location>
</feature>
<reference evidence="16 17" key="1">
    <citation type="journal article" date="2019" name="Nat. Ecol. Evol.">
        <title>Megaphylogeny resolves global patterns of mushroom evolution.</title>
        <authorList>
            <person name="Varga T."/>
            <person name="Krizsan K."/>
            <person name="Foldi C."/>
            <person name="Dima B."/>
            <person name="Sanchez-Garcia M."/>
            <person name="Sanchez-Ramirez S."/>
            <person name="Szollosi G.J."/>
            <person name="Szarkandi J.G."/>
            <person name="Papp V."/>
            <person name="Albert L."/>
            <person name="Andreopoulos W."/>
            <person name="Angelini C."/>
            <person name="Antonin V."/>
            <person name="Barry K.W."/>
            <person name="Bougher N.L."/>
            <person name="Buchanan P."/>
            <person name="Buyck B."/>
            <person name="Bense V."/>
            <person name="Catcheside P."/>
            <person name="Chovatia M."/>
            <person name="Cooper J."/>
            <person name="Damon W."/>
            <person name="Desjardin D."/>
            <person name="Finy P."/>
            <person name="Geml J."/>
            <person name="Haridas S."/>
            <person name="Hughes K."/>
            <person name="Justo A."/>
            <person name="Karasinski D."/>
            <person name="Kautmanova I."/>
            <person name="Kiss B."/>
            <person name="Kocsube S."/>
            <person name="Kotiranta H."/>
            <person name="LaButti K.M."/>
            <person name="Lechner B.E."/>
            <person name="Liimatainen K."/>
            <person name="Lipzen A."/>
            <person name="Lukacs Z."/>
            <person name="Mihaltcheva S."/>
            <person name="Morgado L.N."/>
            <person name="Niskanen T."/>
            <person name="Noordeloos M.E."/>
            <person name="Ohm R.A."/>
            <person name="Ortiz-Santana B."/>
            <person name="Ovrebo C."/>
            <person name="Racz N."/>
            <person name="Riley R."/>
            <person name="Savchenko A."/>
            <person name="Shiryaev A."/>
            <person name="Soop K."/>
            <person name="Spirin V."/>
            <person name="Szebenyi C."/>
            <person name="Tomsovsky M."/>
            <person name="Tulloss R.E."/>
            <person name="Uehling J."/>
            <person name="Grigoriev I.V."/>
            <person name="Vagvolgyi C."/>
            <person name="Papp T."/>
            <person name="Martin F.M."/>
            <person name="Miettinen O."/>
            <person name="Hibbett D.S."/>
            <person name="Nagy L.G."/>
        </authorList>
    </citation>
    <scope>NUCLEOTIDE SEQUENCE [LARGE SCALE GENOMIC DNA]</scope>
    <source>
        <strain evidence="16 17">OMC1185</strain>
    </source>
</reference>
<dbReference type="InterPro" id="IPR011707">
    <property type="entry name" value="Cu-oxidase-like_N"/>
</dbReference>
<proteinExistence type="inferred from homology"/>
<comment type="cofactor">
    <cofactor evidence="2">
        <name>Cu cation</name>
        <dbReference type="ChEBI" id="CHEBI:23378"/>
    </cofactor>
</comment>
<dbReference type="PANTHER" id="PTHR11709">
    <property type="entry name" value="MULTI-COPPER OXIDASE"/>
    <property type="match status" value="1"/>
</dbReference>
<dbReference type="Gene3D" id="2.60.40.420">
    <property type="entry name" value="Cupredoxins - blue copper proteins"/>
    <property type="match status" value="3"/>
</dbReference>
<feature type="signal peptide" evidence="12">
    <location>
        <begin position="1"/>
        <end position="21"/>
    </location>
</feature>
<evidence type="ECO:0000259" key="14">
    <source>
        <dbReference type="Pfam" id="PF07731"/>
    </source>
</evidence>
<dbReference type="Proteomes" id="UP000305948">
    <property type="component" value="Unassembled WGS sequence"/>
</dbReference>
<keyword evidence="9" id="KW-0186">Copper</keyword>
<dbReference type="InterPro" id="IPR011706">
    <property type="entry name" value="Cu-oxidase_C"/>
</dbReference>
<dbReference type="EMBL" id="ML213536">
    <property type="protein sequence ID" value="TFK45801.1"/>
    <property type="molecule type" value="Genomic_DNA"/>
</dbReference>
<dbReference type="GO" id="GO:0052716">
    <property type="term" value="F:hydroquinone:oxygen oxidoreductase activity"/>
    <property type="evidence" value="ECO:0007669"/>
    <property type="project" value="UniProtKB-EC"/>
</dbReference>
<evidence type="ECO:0000313" key="16">
    <source>
        <dbReference type="EMBL" id="TFK45801.1"/>
    </source>
</evidence>
<evidence type="ECO:0000259" key="13">
    <source>
        <dbReference type="Pfam" id="PF00394"/>
    </source>
</evidence>
<evidence type="ECO:0000256" key="3">
    <source>
        <dbReference type="ARBA" id="ARBA00004613"/>
    </source>
</evidence>
<keyword evidence="6" id="KW-0964">Secreted</keyword>
<keyword evidence="12" id="KW-0732">Signal</keyword>
<name>A0A5C3MWH1_9AGAM</name>
<keyword evidence="11" id="KW-0325">Glycoprotein</keyword>
<evidence type="ECO:0000256" key="5">
    <source>
        <dbReference type="ARBA" id="ARBA00012297"/>
    </source>
</evidence>
<feature type="domain" description="Plastocyanin-like" evidence="15">
    <location>
        <begin position="35"/>
        <end position="153"/>
    </location>
</feature>
<keyword evidence="8" id="KW-0560">Oxidoreductase</keyword>
<dbReference type="GO" id="GO:0005576">
    <property type="term" value="C:extracellular region"/>
    <property type="evidence" value="ECO:0007669"/>
    <property type="project" value="UniProtKB-SubCell"/>
</dbReference>
<organism evidence="16 17">
    <name type="scientific">Heliocybe sulcata</name>
    <dbReference type="NCBI Taxonomy" id="5364"/>
    <lineage>
        <taxon>Eukaryota</taxon>
        <taxon>Fungi</taxon>
        <taxon>Dikarya</taxon>
        <taxon>Basidiomycota</taxon>
        <taxon>Agaricomycotina</taxon>
        <taxon>Agaricomycetes</taxon>
        <taxon>Gloeophyllales</taxon>
        <taxon>Gloeophyllaceae</taxon>
        <taxon>Heliocybe</taxon>
    </lineage>
</organism>
<evidence type="ECO:0000256" key="9">
    <source>
        <dbReference type="ARBA" id="ARBA00023008"/>
    </source>
</evidence>
<dbReference type="InterPro" id="IPR001117">
    <property type="entry name" value="Cu-oxidase_2nd"/>
</dbReference>
<dbReference type="GO" id="GO:0005507">
    <property type="term" value="F:copper ion binding"/>
    <property type="evidence" value="ECO:0007669"/>
    <property type="project" value="InterPro"/>
</dbReference>
<sequence length="497" mass="54823">MSGSNAKWVFWLLLIIAQSYAQEVLGPIGDLFVHNEVIAPDGYSRSAVVVNGRHPGPLIKANKGDRFRLNVHNSLTDDTMERALTVHWHGLFQRKSNWADGVAMVTQCPVVPGGSFLYDFTPAGQTGTYWYHSHFGTQYCDGLRGPLVIYDPDDPFKHMYDVDDESTVLTISDWQHLPSPQLAEFPYRMRLISMSCDPNFIVWIDGHNMTVIEADGELHRPVTVGSIQIFAGQRYSFILDANQPIGNYWIWAQTGPSVPNLPGILDIGVPVAILRYKGANDSEPVPTASTFTNLLNETQLHPLVNPAAPGKPCHGCADVNLNLPSEIFLHQTAPPIGNWSMNHVIYEPPSVPVLLQIMNGVPVQGLLPSGSVYSLPPNKVIEVSFPVVNLETLAHPIHLHGHSFSVVRSAGTGPQGYNYVDPPRRDVVSLGNTTADNVTIRFVTDNPGPWFLHCGFAVVFAEDVADVKKDESPVPLEWNELCPAYYSFNRTHPGIGQ</sequence>
<evidence type="ECO:0000256" key="10">
    <source>
        <dbReference type="ARBA" id="ARBA00023157"/>
    </source>
</evidence>
<evidence type="ECO:0000259" key="15">
    <source>
        <dbReference type="Pfam" id="PF07732"/>
    </source>
</evidence>
<protein>
    <recommendedName>
        <fullName evidence="5">laccase</fullName>
        <ecNumber evidence="5">1.10.3.2</ecNumber>
    </recommendedName>
</protein>
<dbReference type="EC" id="1.10.3.2" evidence="5"/>
<dbReference type="CDD" id="cd13903">
    <property type="entry name" value="CuRO_3_Tv-LCC_like"/>
    <property type="match status" value="1"/>
</dbReference>
<dbReference type="Pfam" id="PF00394">
    <property type="entry name" value="Cu-oxidase"/>
    <property type="match status" value="1"/>
</dbReference>
<dbReference type="PROSITE" id="PS00079">
    <property type="entry name" value="MULTICOPPER_OXIDASE1"/>
    <property type="match status" value="1"/>
</dbReference>
<dbReference type="InterPro" id="IPR008972">
    <property type="entry name" value="Cupredoxin"/>
</dbReference>
<evidence type="ECO:0000256" key="12">
    <source>
        <dbReference type="SAM" id="SignalP"/>
    </source>
</evidence>
<dbReference type="FunFam" id="2.60.40.420:FF:000045">
    <property type="entry name" value="Laccase 2"/>
    <property type="match status" value="1"/>
</dbReference>
<dbReference type="AlphaFoldDB" id="A0A5C3MWH1"/>
<evidence type="ECO:0000256" key="6">
    <source>
        <dbReference type="ARBA" id="ARBA00022525"/>
    </source>
</evidence>
<evidence type="ECO:0000256" key="11">
    <source>
        <dbReference type="ARBA" id="ARBA00023180"/>
    </source>
</evidence>
<dbReference type="Pfam" id="PF07732">
    <property type="entry name" value="Cu-oxidase_3"/>
    <property type="match status" value="1"/>
</dbReference>
<comment type="catalytic activity">
    <reaction evidence="1">
        <text>4 hydroquinone + O2 = 4 benzosemiquinone + 2 H2O</text>
        <dbReference type="Rhea" id="RHEA:11276"/>
        <dbReference type="ChEBI" id="CHEBI:15377"/>
        <dbReference type="ChEBI" id="CHEBI:15379"/>
        <dbReference type="ChEBI" id="CHEBI:17594"/>
        <dbReference type="ChEBI" id="CHEBI:17977"/>
        <dbReference type="EC" id="1.10.3.2"/>
    </reaction>
</comment>
<evidence type="ECO:0000256" key="4">
    <source>
        <dbReference type="ARBA" id="ARBA00010609"/>
    </source>
</evidence>
<evidence type="ECO:0000313" key="17">
    <source>
        <dbReference type="Proteomes" id="UP000305948"/>
    </source>
</evidence>
<evidence type="ECO:0000256" key="8">
    <source>
        <dbReference type="ARBA" id="ARBA00023002"/>
    </source>
</evidence>